<comment type="caution">
    <text evidence="1">The sequence shown here is derived from an EMBL/GenBank/DDBJ whole genome shotgun (WGS) entry which is preliminary data.</text>
</comment>
<gene>
    <name evidence="1" type="ORF">RRG08_051133</name>
</gene>
<reference evidence="1" key="1">
    <citation type="journal article" date="2023" name="G3 (Bethesda)">
        <title>A reference genome for the long-term kleptoplast-retaining sea slug Elysia crispata morphotype clarki.</title>
        <authorList>
            <person name="Eastman K.E."/>
            <person name="Pendleton A.L."/>
            <person name="Shaikh M.A."/>
            <person name="Suttiyut T."/>
            <person name="Ogas R."/>
            <person name="Tomko P."/>
            <person name="Gavelis G."/>
            <person name="Widhalm J.R."/>
            <person name="Wisecaver J.H."/>
        </authorList>
    </citation>
    <scope>NUCLEOTIDE SEQUENCE</scope>
    <source>
        <strain evidence="1">ECLA1</strain>
    </source>
</reference>
<organism evidence="1 2">
    <name type="scientific">Elysia crispata</name>
    <name type="common">lettuce slug</name>
    <dbReference type="NCBI Taxonomy" id="231223"/>
    <lineage>
        <taxon>Eukaryota</taxon>
        <taxon>Metazoa</taxon>
        <taxon>Spiralia</taxon>
        <taxon>Lophotrochozoa</taxon>
        <taxon>Mollusca</taxon>
        <taxon>Gastropoda</taxon>
        <taxon>Heterobranchia</taxon>
        <taxon>Euthyneura</taxon>
        <taxon>Panpulmonata</taxon>
        <taxon>Sacoglossa</taxon>
        <taxon>Placobranchoidea</taxon>
        <taxon>Plakobranchidae</taxon>
        <taxon>Elysia</taxon>
    </lineage>
</organism>
<keyword evidence="2" id="KW-1185">Reference proteome</keyword>
<dbReference type="EMBL" id="JAWDGP010000394">
    <property type="protein sequence ID" value="KAK3800898.1"/>
    <property type="molecule type" value="Genomic_DNA"/>
</dbReference>
<name>A0AAE1B7J0_9GAST</name>
<sequence>MAASMTDGVLAVKEKCIEELENHFQEKLRSFTSEVKMKMRSVLKEAAIQVFEFALLFLTQAFPDLGGFESASDLEDAQQNLSEKFSEVQEKASSDQHKVENDLDKLNKGNESNTHQILGLRKLPKLLSDKTKISQTTAVTTPSTTKASAFAAATPCGPPKSLSQRSMFSARAPSDTNVPQIFDTKLLSGGLVVLSDSSNNCVKLYDWQGRHIHTQALDSRPHLMTVMDIGSQASWDLCVTLPLINKIYILRVTPNGINIKTTINTSKKYLEIAAVTTQTLAVGFVLPAGIDLIDLSGRILRQLNSTLIPLSMVTTPDGFLMSTCTNRCIASMKLEDETIIFRHTVKQIKKPRGIAYTMDGSLIVGDETTRTLHLIGPDGGWLKKLWTHPGGQGARDKLWSVSVIEQTCICCTRSGSVFVMDVSY</sequence>
<accession>A0AAE1B7J0</accession>
<evidence type="ECO:0000313" key="1">
    <source>
        <dbReference type="EMBL" id="KAK3800898.1"/>
    </source>
</evidence>
<dbReference type="SUPFAM" id="SSF101898">
    <property type="entry name" value="NHL repeat"/>
    <property type="match status" value="1"/>
</dbReference>
<protein>
    <submittedName>
        <fullName evidence="1">Uncharacterized protein</fullName>
    </submittedName>
</protein>
<proteinExistence type="predicted"/>
<dbReference type="Proteomes" id="UP001283361">
    <property type="component" value="Unassembled WGS sequence"/>
</dbReference>
<dbReference type="AlphaFoldDB" id="A0AAE1B7J0"/>
<evidence type="ECO:0000313" key="2">
    <source>
        <dbReference type="Proteomes" id="UP001283361"/>
    </source>
</evidence>